<feature type="compositionally biased region" description="Polar residues" evidence="1">
    <location>
        <begin position="97"/>
        <end position="107"/>
    </location>
</feature>
<proteinExistence type="predicted"/>
<evidence type="ECO:0000313" key="2">
    <source>
        <dbReference type="EMBL" id="KAJ8359485.1"/>
    </source>
</evidence>
<dbReference type="Proteomes" id="UP001152622">
    <property type="component" value="Chromosome 5"/>
</dbReference>
<feature type="compositionally biased region" description="Polar residues" evidence="1">
    <location>
        <begin position="66"/>
        <end position="85"/>
    </location>
</feature>
<name>A0A9Q1FIC2_SYNKA</name>
<feature type="region of interest" description="Disordered" evidence="1">
    <location>
        <begin position="66"/>
        <end position="131"/>
    </location>
</feature>
<comment type="caution">
    <text evidence="2">The sequence shown here is derived from an EMBL/GenBank/DDBJ whole genome shotgun (WGS) entry which is preliminary data.</text>
</comment>
<organism evidence="2 3">
    <name type="scientific">Synaphobranchus kaupii</name>
    <name type="common">Kaup's arrowtooth eel</name>
    <dbReference type="NCBI Taxonomy" id="118154"/>
    <lineage>
        <taxon>Eukaryota</taxon>
        <taxon>Metazoa</taxon>
        <taxon>Chordata</taxon>
        <taxon>Craniata</taxon>
        <taxon>Vertebrata</taxon>
        <taxon>Euteleostomi</taxon>
        <taxon>Actinopterygii</taxon>
        <taxon>Neopterygii</taxon>
        <taxon>Teleostei</taxon>
        <taxon>Anguilliformes</taxon>
        <taxon>Synaphobranchidae</taxon>
        <taxon>Synaphobranchus</taxon>
    </lineage>
</organism>
<protein>
    <submittedName>
        <fullName evidence="2">Uncharacterized protein</fullName>
    </submittedName>
</protein>
<accession>A0A9Q1FIC2</accession>
<sequence>MLLAAVTGPAPDCGAHTGTFLTCFGVGRDKVTIRIRSFLTMFEARLHLGSLVVLWSKYPSLTSSISNRQLGAGTSQPHQNPTGNVPSRRWRFPIGRNASTRNATSRKLNIAAPPLLSTPSPFMNSHQFPTE</sequence>
<dbReference type="EMBL" id="JAINUF010000005">
    <property type="protein sequence ID" value="KAJ8359485.1"/>
    <property type="molecule type" value="Genomic_DNA"/>
</dbReference>
<reference evidence="2" key="1">
    <citation type="journal article" date="2023" name="Science">
        <title>Genome structures resolve the early diversification of teleost fishes.</title>
        <authorList>
            <person name="Parey E."/>
            <person name="Louis A."/>
            <person name="Montfort J."/>
            <person name="Bouchez O."/>
            <person name="Roques C."/>
            <person name="Iampietro C."/>
            <person name="Lluch J."/>
            <person name="Castinel A."/>
            <person name="Donnadieu C."/>
            <person name="Desvignes T."/>
            <person name="Floi Bucao C."/>
            <person name="Jouanno E."/>
            <person name="Wen M."/>
            <person name="Mejri S."/>
            <person name="Dirks R."/>
            <person name="Jansen H."/>
            <person name="Henkel C."/>
            <person name="Chen W.J."/>
            <person name="Zahm M."/>
            <person name="Cabau C."/>
            <person name="Klopp C."/>
            <person name="Thompson A.W."/>
            <person name="Robinson-Rechavi M."/>
            <person name="Braasch I."/>
            <person name="Lecointre G."/>
            <person name="Bobe J."/>
            <person name="Postlethwait J.H."/>
            <person name="Berthelot C."/>
            <person name="Roest Crollius H."/>
            <person name="Guiguen Y."/>
        </authorList>
    </citation>
    <scope>NUCLEOTIDE SEQUENCE</scope>
    <source>
        <strain evidence="2">WJC10195</strain>
    </source>
</reference>
<gene>
    <name evidence="2" type="ORF">SKAU_G00160100</name>
</gene>
<keyword evidence="3" id="KW-1185">Reference proteome</keyword>
<dbReference type="AlphaFoldDB" id="A0A9Q1FIC2"/>
<evidence type="ECO:0000256" key="1">
    <source>
        <dbReference type="SAM" id="MobiDB-lite"/>
    </source>
</evidence>
<feature type="compositionally biased region" description="Polar residues" evidence="1">
    <location>
        <begin position="117"/>
        <end position="131"/>
    </location>
</feature>
<evidence type="ECO:0000313" key="3">
    <source>
        <dbReference type="Proteomes" id="UP001152622"/>
    </source>
</evidence>